<dbReference type="Gene3D" id="3.30.70.330">
    <property type="match status" value="1"/>
</dbReference>
<dbReference type="SUPFAM" id="SSF55174">
    <property type="entry name" value="Alpha-L RNA-binding motif"/>
    <property type="match status" value="1"/>
</dbReference>
<evidence type="ECO:0000256" key="1">
    <source>
        <dbReference type="PROSITE-ProRule" id="PRU00182"/>
    </source>
</evidence>
<keyword evidence="4" id="KW-1185">Reference proteome</keyword>
<proteinExistence type="predicted"/>
<dbReference type="RefSeq" id="WP_369868349.1">
    <property type="nucleotide sequence ID" value="NZ_JBGFFE010000001.1"/>
</dbReference>
<evidence type="ECO:0000313" key="3">
    <source>
        <dbReference type="EMBL" id="MEY8762313.1"/>
    </source>
</evidence>
<organism evidence="3 4">
    <name type="scientific">Clostridium lapidicellarium</name>
    <dbReference type="NCBI Taxonomy" id="3240931"/>
    <lineage>
        <taxon>Bacteria</taxon>
        <taxon>Bacillati</taxon>
        <taxon>Bacillota</taxon>
        <taxon>Clostridia</taxon>
        <taxon>Eubacteriales</taxon>
        <taxon>Clostridiaceae</taxon>
        <taxon>Clostridium</taxon>
    </lineage>
</organism>
<name>A0ABV4DSU6_9CLOT</name>
<protein>
    <submittedName>
        <fullName evidence="3">RNA-binding protein</fullName>
    </submittedName>
</protein>
<keyword evidence="1" id="KW-0694">RNA-binding</keyword>
<gene>
    <name evidence="3" type="ORF">AB8S09_01440</name>
</gene>
<dbReference type="Proteomes" id="UP001565220">
    <property type="component" value="Unassembled WGS sequence"/>
</dbReference>
<sequence length="259" mass="29600">MMKKDNFVDKFNFCSKDCVLLIYDKIVRAERSHKVVYTSEFYTPNIWKTLENLSGEIGVNIYSCGIFHDAERKVLAFSEDPVKCSYPVKLLELRCRSKFVKLRHSDYLGSLMSLGIKREKFGDLILQRDDLCYAAVCEDISDYVKLNMDSVGKCPCKVSEIDINTGEIPNYSFETYILNVSSFRLDCMVSSLCNLSRRKSEDMIRQGKVLLDYLPVERKDKLAGDHCTITVRGYGKFKVAGKTGLTGSGRYKLLVKKFS</sequence>
<dbReference type="PROSITE" id="PS50889">
    <property type="entry name" value="S4"/>
    <property type="match status" value="1"/>
</dbReference>
<feature type="domain" description="Ribosome-associated protein quality control protein P2 RNA-binding" evidence="2">
    <location>
        <begin position="82"/>
        <end position="164"/>
    </location>
</feature>
<dbReference type="Pfam" id="PF17774">
    <property type="entry name" value="YlmH_RBD"/>
    <property type="match status" value="1"/>
</dbReference>
<comment type="caution">
    <text evidence="3">The sequence shown here is derived from an EMBL/GenBank/DDBJ whole genome shotgun (WGS) entry which is preliminary data.</text>
</comment>
<accession>A0ABV4DSU6</accession>
<reference evidence="3 4" key="1">
    <citation type="submission" date="2024-08" db="EMBL/GenBank/DDBJ databases">
        <title>Clostridium lapicellarii sp. nov., and Clostridium renhuaiense sp. nov., two species isolated from the mud in a fermentation cellar used for producing sauce-flavour Chinese liquors.</title>
        <authorList>
            <person name="Yang F."/>
            <person name="Wang H."/>
            <person name="Chen L.Q."/>
            <person name="Zhou N."/>
            <person name="Lu J.J."/>
            <person name="Pu X.X."/>
            <person name="Wan B."/>
            <person name="Wang L."/>
            <person name="Liu S.J."/>
        </authorList>
    </citation>
    <scope>NUCLEOTIDE SEQUENCE [LARGE SCALE GENOMIC DNA]</scope>
    <source>
        <strain evidence="3 4">MT-113</strain>
    </source>
</reference>
<evidence type="ECO:0000259" key="2">
    <source>
        <dbReference type="Pfam" id="PF17774"/>
    </source>
</evidence>
<dbReference type="InterPro" id="IPR040591">
    <property type="entry name" value="RqcP2_RBD"/>
</dbReference>
<dbReference type="EMBL" id="JBGFFE010000001">
    <property type="protein sequence ID" value="MEY8762313.1"/>
    <property type="molecule type" value="Genomic_DNA"/>
</dbReference>
<dbReference type="InterPro" id="IPR012677">
    <property type="entry name" value="Nucleotide-bd_a/b_plait_sf"/>
</dbReference>
<evidence type="ECO:0000313" key="4">
    <source>
        <dbReference type="Proteomes" id="UP001565220"/>
    </source>
</evidence>